<name>A0A839SRH0_9PROT</name>
<evidence type="ECO:0000313" key="7">
    <source>
        <dbReference type="Proteomes" id="UP000581135"/>
    </source>
</evidence>
<comment type="caution">
    <text evidence="6">The sequence shown here is derived from an EMBL/GenBank/DDBJ whole genome shotgun (WGS) entry which is preliminary data.</text>
</comment>
<keyword evidence="3 5" id="KW-1133">Transmembrane helix</keyword>
<keyword evidence="5" id="KW-1003">Cell membrane</keyword>
<accession>A0A839SRH0</accession>
<dbReference type="GO" id="GO:0005886">
    <property type="term" value="C:plasma membrane"/>
    <property type="evidence" value="ECO:0007669"/>
    <property type="project" value="UniProtKB-SubCell"/>
</dbReference>
<dbReference type="InterPro" id="IPR051598">
    <property type="entry name" value="TSUP/Inactive_protease-like"/>
</dbReference>
<comment type="subcellular location">
    <subcellularLocation>
        <location evidence="5">Cell membrane</location>
        <topology evidence="5">Multi-pass membrane protein</topology>
    </subcellularLocation>
    <subcellularLocation>
        <location evidence="1">Membrane</location>
        <topology evidence="1">Multi-pass membrane protein</topology>
    </subcellularLocation>
</comment>
<sequence>MQDFLLFVAVGFLAQLVDGAIGMAYGLTSMSVLLGLGVGPATASASVHVAEVFTTSASALSHWRLGNIRPRLVAALAFSGMLGGATGAYVLVISPGDVIMLTVSAYLLVMGCIILIKALRPRRSDSGQPMRHMVFLGAIGGFLDAAGGGGWGPIVTSTLVGRGLTPRLAIGSSNAAEFFVASVVSVTFLGTIGLQPWPIIGGLIVGGVLAAPVAAYAARYLPERLIMTLVGGVIVLLSFRQVVTTSSWP</sequence>
<feature type="transmembrane region" description="Helical" evidence="5">
    <location>
        <begin position="72"/>
        <end position="92"/>
    </location>
</feature>
<proteinExistence type="inferred from homology"/>
<dbReference type="Pfam" id="PF01925">
    <property type="entry name" value="TauE"/>
    <property type="match status" value="1"/>
</dbReference>
<feature type="transmembrane region" description="Helical" evidence="5">
    <location>
        <begin position="98"/>
        <end position="116"/>
    </location>
</feature>
<organism evidence="6 7">
    <name type="scientific">Limibacillus halophilus</name>
    <dbReference type="NCBI Taxonomy" id="1579333"/>
    <lineage>
        <taxon>Bacteria</taxon>
        <taxon>Pseudomonadati</taxon>
        <taxon>Pseudomonadota</taxon>
        <taxon>Alphaproteobacteria</taxon>
        <taxon>Rhodospirillales</taxon>
        <taxon>Rhodovibrionaceae</taxon>
        <taxon>Limibacillus</taxon>
    </lineage>
</organism>
<gene>
    <name evidence="6" type="ORF">FHR98_000221</name>
</gene>
<evidence type="ECO:0000313" key="6">
    <source>
        <dbReference type="EMBL" id="MBB3063956.1"/>
    </source>
</evidence>
<dbReference type="RefSeq" id="WP_183414761.1">
    <property type="nucleotide sequence ID" value="NZ_JACHXA010000001.1"/>
</dbReference>
<comment type="similarity">
    <text evidence="5">Belongs to the 4-toluene sulfonate uptake permease (TSUP) (TC 2.A.102) family.</text>
</comment>
<dbReference type="PANTHER" id="PTHR43701">
    <property type="entry name" value="MEMBRANE TRANSPORTER PROTEIN MJ0441-RELATED"/>
    <property type="match status" value="1"/>
</dbReference>
<feature type="transmembrane region" description="Helical" evidence="5">
    <location>
        <begin position="199"/>
        <end position="218"/>
    </location>
</feature>
<keyword evidence="7" id="KW-1185">Reference proteome</keyword>
<dbReference type="EMBL" id="JACHXA010000001">
    <property type="protein sequence ID" value="MBB3063956.1"/>
    <property type="molecule type" value="Genomic_DNA"/>
</dbReference>
<dbReference type="PANTHER" id="PTHR43701:SF12">
    <property type="entry name" value="MEMBRANE TRANSPORTER PROTEIN YTNM-RELATED"/>
    <property type="match status" value="1"/>
</dbReference>
<evidence type="ECO:0000256" key="5">
    <source>
        <dbReference type="RuleBase" id="RU363041"/>
    </source>
</evidence>
<evidence type="ECO:0000256" key="1">
    <source>
        <dbReference type="ARBA" id="ARBA00004141"/>
    </source>
</evidence>
<evidence type="ECO:0000256" key="4">
    <source>
        <dbReference type="ARBA" id="ARBA00023136"/>
    </source>
</evidence>
<evidence type="ECO:0000256" key="2">
    <source>
        <dbReference type="ARBA" id="ARBA00022692"/>
    </source>
</evidence>
<dbReference type="InterPro" id="IPR002781">
    <property type="entry name" value="TM_pro_TauE-like"/>
</dbReference>
<dbReference type="Proteomes" id="UP000581135">
    <property type="component" value="Unassembled WGS sequence"/>
</dbReference>
<dbReference type="AlphaFoldDB" id="A0A839SRH0"/>
<feature type="transmembrane region" description="Helical" evidence="5">
    <location>
        <begin position="225"/>
        <end position="243"/>
    </location>
</feature>
<reference evidence="6 7" key="1">
    <citation type="submission" date="2020-08" db="EMBL/GenBank/DDBJ databases">
        <title>Genomic Encyclopedia of Type Strains, Phase III (KMG-III): the genomes of soil and plant-associated and newly described type strains.</title>
        <authorList>
            <person name="Whitman W."/>
        </authorList>
    </citation>
    <scope>NUCLEOTIDE SEQUENCE [LARGE SCALE GENOMIC DNA]</scope>
    <source>
        <strain evidence="6 7">CECT 8803</strain>
    </source>
</reference>
<protein>
    <recommendedName>
        <fullName evidence="5">Probable membrane transporter protein</fullName>
    </recommendedName>
</protein>
<evidence type="ECO:0000256" key="3">
    <source>
        <dbReference type="ARBA" id="ARBA00022989"/>
    </source>
</evidence>
<keyword evidence="4 5" id="KW-0472">Membrane</keyword>
<keyword evidence="2 5" id="KW-0812">Transmembrane</keyword>